<keyword evidence="6" id="KW-1185">Reference proteome</keyword>
<dbReference type="GO" id="GO:0004540">
    <property type="term" value="F:RNA nuclease activity"/>
    <property type="evidence" value="ECO:0007669"/>
    <property type="project" value="InterPro"/>
</dbReference>
<keyword evidence="1" id="KW-1277">Toxin-antitoxin system</keyword>
<dbReference type="InterPro" id="IPR008201">
    <property type="entry name" value="HepT-like"/>
</dbReference>
<protein>
    <submittedName>
        <fullName evidence="5">DUF86 domain-containing protein</fullName>
    </submittedName>
</protein>
<dbReference type="GO" id="GO:0110001">
    <property type="term" value="C:toxin-antitoxin complex"/>
    <property type="evidence" value="ECO:0007669"/>
    <property type="project" value="InterPro"/>
</dbReference>
<comment type="caution">
    <text evidence="5">The sequence shown here is derived from an EMBL/GenBank/DDBJ whole genome shotgun (WGS) entry which is preliminary data.</text>
</comment>
<evidence type="ECO:0000256" key="3">
    <source>
        <dbReference type="ARBA" id="ARBA00022801"/>
    </source>
</evidence>
<proteinExistence type="inferred from homology"/>
<keyword evidence="3" id="KW-0378">Hydrolase</keyword>
<evidence type="ECO:0000313" key="6">
    <source>
        <dbReference type="Proteomes" id="UP000321201"/>
    </source>
</evidence>
<name>A0A5C7ENP1_9PROT</name>
<reference evidence="5 6" key="1">
    <citation type="submission" date="2019-08" db="EMBL/GenBank/DDBJ databases">
        <title>Pelomicrobium methylotrophicum gen. nov., sp. nov. a moderately thermophilic, facultatively anaerobic, lithoautotrophic and methylotrophic bacterium isolated from a terrestrial mud volcano.</title>
        <authorList>
            <person name="Slobodkina G.B."/>
            <person name="Merkel A.Y."/>
            <person name="Slobodkin A.I."/>
        </authorList>
    </citation>
    <scope>NUCLEOTIDE SEQUENCE [LARGE SCALE GENOMIC DNA]</scope>
    <source>
        <strain evidence="5 6">SM250</strain>
    </source>
</reference>
<organism evidence="5 6">
    <name type="scientific">Pelomicrobium methylotrophicum</name>
    <dbReference type="NCBI Taxonomy" id="2602750"/>
    <lineage>
        <taxon>Bacteria</taxon>
        <taxon>Pseudomonadati</taxon>
        <taxon>Pseudomonadota</taxon>
        <taxon>Hydrogenophilia</taxon>
        <taxon>Hydrogenophilia incertae sedis</taxon>
        <taxon>Pelomicrobium</taxon>
    </lineage>
</organism>
<dbReference type="Proteomes" id="UP000321201">
    <property type="component" value="Unassembled WGS sequence"/>
</dbReference>
<dbReference type="OrthoDB" id="9796612at2"/>
<evidence type="ECO:0000313" key="5">
    <source>
        <dbReference type="EMBL" id="TXF13371.1"/>
    </source>
</evidence>
<gene>
    <name evidence="5" type="ORF">FR698_02210</name>
</gene>
<evidence type="ECO:0000256" key="2">
    <source>
        <dbReference type="ARBA" id="ARBA00022722"/>
    </source>
</evidence>
<dbReference type="RefSeq" id="WP_147798545.1">
    <property type="nucleotide sequence ID" value="NZ_VPFL01000002.1"/>
</dbReference>
<dbReference type="AlphaFoldDB" id="A0A5C7ENP1"/>
<keyword evidence="2" id="KW-0540">Nuclease</keyword>
<accession>A0A5C7ENP1</accession>
<dbReference type="EMBL" id="VPFL01000002">
    <property type="protein sequence ID" value="TXF13371.1"/>
    <property type="molecule type" value="Genomic_DNA"/>
</dbReference>
<dbReference type="InterPro" id="IPR037038">
    <property type="entry name" value="HepT-like_sf"/>
</dbReference>
<dbReference type="InParanoid" id="A0A5C7ENP1"/>
<dbReference type="Gene3D" id="1.20.120.580">
    <property type="entry name" value="bsu32300-like"/>
    <property type="match status" value="1"/>
</dbReference>
<evidence type="ECO:0000256" key="1">
    <source>
        <dbReference type="ARBA" id="ARBA00022649"/>
    </source>
</evidence>
<comment type="similarity">
    <text evidence="4">Belongs to the HepT RNase toxin family.</text>
</comment>
<sequence length="42" mass="4796">MASFRNLLVHMCRKVDYSCVCHVLQENLADLRAFCAAVVRLV</sequence>
<evidence type="ECO:0000256" key="4">
    <source>
        <dbReference type="ARBA" id="ARBA00024207"/>
    </source>
</evidence>
<dbReference type="Pfam" id="PF01934">
    <property type="entry name" value="HepT-like"/>
    <property type="match status" value="1"/>
</dbReference>
<dbReference type="GO" id="GO:0016787">
    <property type="term" value="F:hydrolase activity"/>
    <property type="evidence" value="ECO:0007669"/>
    <property type="project" value="UniProtKB-KW"/>
</dbReference>